<dbReference type="KEGG" id="cpho:CPHO_09040"/>
<sequence length="692" mass="78516">MRKRKNPQGSKNTNNLVYGINDLPIQPNNNQPVDQLDQLQLNSYYQGLATFIDNCVTPMTMAVQGPWGSGKTSAINSIRQLLKTKSSKDNKVSTVYIDTWQYAMFDMDKTLVVSVIKKLIESMEKLFGELELSGEMLKMYEKKIKNLTRGVVKYGKQVIMLAGATKGWDLSPYFQSDSDGDGIPDLSEMRQEFIELVSDYCEKAKCNRVVFFIDDLDRLDPARAVEILEVIKFMLDVEKTVFVLAIDFDIVKLGVSQKYGGDQFDDSKARSFFDKIVQVPFNMPVNAIQPSKLIESLLKEGATSLEIKDLEKYERAISLSLQNNPRSIKRLFNSFTLACLIATAAEEGASNDTNSFIGKHHLEVFILMCFQVAYPTVYEKFADQLTIYRATDDDQGAPQELENLLDISYDTFEPNYLEEWGLPTHLKHSFTSFMPLLKSIFLNQNSSSDEEETIESEDIDWSKLLSCVTITEVTSSGSSATPTAPEPVLDFAVDSRLKAQGVSQEKLSSHPMYRLEAKIQHHINDGDKADYPTPVCFAGLRDQYSRRYSCYFGDDIEKIRKLGSRRRSKFLSVYDSGSSVQIGFGQWHRDVDFEEVFEKYQEPANRAKHLLRGDPDIWSDLIEKLITEKKIPHLSSIGKNPREFGFTLTAGLMPIVIKGITTEDHFEKVLSYLPEIYSKAAKEQNIHQLAND</sequence>
<keyword evidence="3" id="KW-1185">Reference proteome</keyword>
<dbReference type="InterPro" id="IPR052754">
    <property type="entry name" value="NTPase_KAP_P-loop"/>
</dbReference>
<accession>A0A1L7D4E9</accession>
<dbReference type="OrthoDB" id="88903at2"/>
<protein>
    <recommendedName>
        <fullName evidence="1">KAP NTPase domain-containing protein</fullName>
    </recommendedName>
</protein>
<dbReference type="PANTHER" id="PTHR22674:SF6">
    <property type="entry name" value="NTPASE KAP FAMILY P-LOOP DOMAIN-CONTAINING PROTEIN 1"/>
    <property type="match status" value="1"/>
</dbReference>
<dbReference type="Gene3D" id="3.40.50.300">
    <property type="entry name" value="P-loop containing nucleotide triphosphate hydrolases"/>
    <property type="match status" value="1"/>
</dbReference>
<dbReference type="InterPro" id="IPR011646">
    <property type="entry name" value="KAP_P-loop"/>
</dbReference>
<dbReference type="Pfam" id="PF07693">
    <property type="entry name" value="KAP_NTPase"/>
    <property type="match status" value="1"/>
</dbReference>
<dbReference type="AlphaFoldDB" id="A0A1L7D4E9"/>
<feature type="domain" description="KAP NTPase" evidence="1">
    <location>
        <begin position="42"/>
        <end position="337"/>
    </location>
</feature>
<dbReference type="RefSeq" id="WP_075735099.1">
    <property type="nucleotide sequence ID" value="NZ_CP009249.1"/>
</dbReference>
<dbReference type="EMBL" id="CP009249">
    <property type="protein sequence ID" value="APT93008.1"/>
    <property type="molecule type" value="Genomic_DNA"/>
</dbReference>
<name>A0A1L7D4E9_9CORY</name>
<evidence type="ECO:0000313" key="3">
    <source>
        <dbReference type="Proteomes" id="UP000185491"/>
    </source>
</evidence>
<dbReference type="InterPro" id="IPR027417">
    <property type="entry name" value="P-loop_NTPase"/>
</dbReference>
<dbReference type="Proteomes" id="UP000185491">
    <property type="component" value="Chromosome"/>
</dbReference>
<gene>
    <name evidence="2" type="ORF">CPHO_09040</name>
</gene>
<proteinExistence type="predicted"/>
<dbReference type="SUPFAM" id="SSF52540">
    <property type="entry name" value="P-loop containing nucleoside triphosphate hydrolases"/>
    <property type="match status" value="1"/>
</dbReference>
<reference evidence="2 3" key="1">
    <citation type="submission" date="2014-08" db="EMBL/GenBank/DDBJ databases">
        <title>Complete genome sequence of Corynebacterium phocae M408/89/1(T)(=DSM 44612(T)), isolated from the common seal (Phoca vitulina).</title>
        <authorList>
            <person name="Ruckert C."/>
            <person name="Albersmeier A."/>
            <person name="Winkler A."/>
            <person name="Kalinowski J."/>
        </authorList>
    </citation>
    <scope>NUCLEOTIDE SEQUENCE [LARGE SCALE GENOMIC DNA]</scope>
    <source>
        <strain evidence="2 3">M408/89/1</strain>
    </source>
</reference>
<organism evidence="2 3">
    <name type="scientific">Corynebacterium phocae</name>
    <dbReference type="NCBI Taxonomy" id="161895"/>
    <lineage>
        <taxon>Bacteria</taxon>
        <taxon>Bacillati</taxon>
        <taxon>Actinomycetota</taxon>
        <taxon>Actinomycetes</taxon>
        <taxon>Mycobacteriales</taxon>
        <taxon>Corynebacteriaceae</taxon>
        <taxon>Corynebacterium</taxon>
    </lineage>
</organism>
<dbReference type="PANTHER" id="PTHR22674">
    <property type="entry name" value="NTPASE, KAP FAMILY P-LOOP DOMAIN-CONTAINING 1"/>
    <property type="match status" value="1"/>
</dbReference>
<evidence type="ECO:0000313" key="2">
    <source>
        <dbReference type="EMBL" id="APT93008.1"/>
    </source>
</evidence>
<evidence type="ECO:0000259" key="1">
    <source>
        <dbReference type="Pfam" id="PF07693"/>
    </source>
</evidence>